<protein>
    <submittedName>
        <fullName evidence="1">DUF1289 domain-containing protein</fullName>
    </submittedName>
</protein>
<dbReference type="InterPro" id="IPR010710">
    <property type="entry name" value="DUF1289"/>
</dbReference>
<dbReference type="PANTHER" id="PTHR35175">
    <property type="entry name" value="DUF1289 DOMAIN-CONTAINING PROTEIN"/>
    <property type="match status" value="1"/>
</dbReference>
<dbReference type="KEGG" id="plei:Q9312_03505"/>
<sequence length="62" mass="6905">MTLPLVKSPCIGICKLVAKDQAEICSGCQRTVDEIIAWPTMTNAQRQQVLDRIKHNSVNPLK</sequence>
<dbReference type="RefSeq" id="WP_309203162.1">
    <property type="nucleotide sequence ID" value="NZ_CP133548.1"/>
</dbReference>
<accession>A0AA51RUR2</accession>
<evidence type="ECO:0000313" key="2">
    <source>
        <dbReference type="Proteomes" id="UP001239782"/>
    </source>
</evidence>
<evidence type="ECO:0000313" key="1">
    <source>
        <dbReference type="EMBL" id="WMS87991.1"/>
    </source>
</evidence>
<dbReference type="PANTHER" id="PTHR35175:SF2">
    <property type="entry name" value="DUF1289 DOMAIN-CONTAINING PROTEIN"/>
    <property type="match status" value="1"/>
</dbReference>
<dbReference type="AlphaFoldDB" id="A0AA51RUR2"/>
<proteinExistence type="predicted"/>
<keyword evidence="2" id="KW-1185">Reference proteome</keyword>
<dbReference type="Pfam" id="PF06945">
    <property type="entry name" value="DUF1289"/>
    <property type="match status" value="1"/>
</dbReference>
<organism evidence="1 2">
    <name type="scientific">Pleionea litopenaei</name>
    <dbReference type="NCBI Taxonomy" id="3070815"/>
    <lineage>
        <taxon>Bacteria</taxon>
        <taxon>Pseudomonadati</taxon>
        <taxon>Pseudomonadota</taxon>
        <taxon>Gammaproteobacteria</taxon>
        <taxon>Oceanospirillales</taxon>
        <taxon>Pleioneaceae</taxon>
        <taxon>Pleionea</taxon>
    </lineage>
</organism>
<gene>
    <name evidence="1" type="ORF">Q9312_03505</name>
</gene>
<dbReference type="EMBL" id="CP133548">
    <property type="protein sequence ID" value="WMS87991.1"/>
    <property type="molecule type" value="Genomic_DNA"/>
</dbReference>
<name>A0AA51RUR2_9GAMM</name>
<dbReference type="Proteomes" id="UP001239782">
    <property type="component" value="Chromosome"/>
</dbReference>
<reference evidence="1 2" key="1">
    <citation type="submission" date="2023-08" db="EMBL/GenBank/DDBJ databases">
        <title>Pleionea litopenaei sp. nov., isolated from stomach of juvenile Litopenaeus vannamei.</title>
        <authorList>
            <person name="Rho A.M."/>
            <person name="Hwang C.Y."/>
        </authorList>
    </citation>
    <scope>NUCLEOTIDE SEQUENCE [LARGE SCALE GENOMIC DNA]</scope>
    <source>
        <strain evidence="1 2">HL-JVS1</strain>
    </source>
</reference>